<reference evidence="2" key="1">
    <citation type="submission" date="2022-11" db="EMBL/GenBank/DDBJ databases">
        <authorList>
            <person name="Vasilchenko N.G."/>
            <person name="Prazdnova E.V."/>
            <person name="Gorovtsov A.V."/>
            <person name="Chistyakov V.A."/>
            <person name="Pak M.L."/>
        </authorList>
    </citation>
    <scope>NUCLEOTIDE SEQUENCE</scope>
    <source>
        <strain evidence="2">R 4.5</strain>
    </source>
</reference>
<keyword evidence="1" id="KW-0812">Transmembrane</keyword>
<organism evidence="2 3">
    <name type="scientific">Paenibacillus polymyxa</name>
    <name type="common">Bacillus polymyxa</name>
    <dbReference type="NCBI Taxonomy" id="1406"/>
    <lineage>
        <taxon>Bacteria</taxon>
        <taxon>Bacillati</taxon>
        <taxon>Bacillota</taxon>
        <taxon>Bacilli</taxon>
        <taxon>Bacillales</taxon>
        <taxon>Paenibacillaceae</taxon>
        <taxon>Paenibacillus</taxon>
    </lineage>
</organism>
<protein>
    <submittedName>
        <fullName evidence="2">Uncharacterized protein</fullName>
    </submittedName>
</protein>
<accession>A0AAE9L9Q6</accession>
<name>A0AAE9L9Q6_PAEPO</name>
<dbReference type="Proteomes" id="UP001055784">
    <property type="component" value="Chromosome"/>
</dbReference>
<evidence type="ECO:0000313" key="2">
    <source>
        <dbReference type="EMBL" id="URJ52710.1"/>
    </source>
</evidence>
<evidence type="ECO:0000256" key="1">
    <source>
        <dbReference type="SAM" id="Phobius"/>
    </source>
</evidence>
<dbReference type="EMBL" id="CP097770">
    <property type="protein sequence ID" value="URJ52710.1"/>
    <property type="molecule type" value="Genomic_DNA"/>
</dbReference>
<keyword evidence="1" id="KW-0472">Membrane</keyword>
<feature type="transmembrane region" description="Helical" evidence="1">
    <location>
        <begin position="6"/>
        <end position="27"/>
    </location>
</feature>
<sequence>MNFQIPIYWGSYFISIPIIIATVWAALKFFSKSYVNQQFNKLLETHKHELQILMENNKFDLQRKMLDFNLFTTKKNEVYTKLFNLYLVAEGRARGIDGYEYPDFKKYSKSEIKEYLTSLNIPSVDIQNFVDNWTSEDAHIIADHIIDYLKKLEIKNAIKCQQDAKNYSLFSGLYLSEKVAVISKELSQNLGTYSNDLNIIHNFTMSQSDRDRIVAEMRDKENKIEELIASLKYELPNKNYQ</sequence>
<proteinExistence type="predicted"/>
<dbReference type="RefSeq" id="WP_250261873.1">
    <property type="nucleotide sequence ID" value="NZ_CP097770.1"/>
</dbReference>
<evidence type="ECO:0000313" key="3">
    <source>
        <dbReference type="Proteomes" id="UP001055784"/>
    </source>
</evidence>
<keyword evidence="1" id="KW-1133">Transmembrane helix</keyword>
<gene>
    <name evidence="2" type="ORF">MF626_002246</name>
</gene>
<dbReference type="AlphaFoldDB" id="A0AAE9L9Q6"/>